<organism evidence="1 2">
    <name type="scientific">Pocillopora damicornis</name>
    <name type="common">Cauliflower coral</name>
    <name type="synonym">Millepora damicornis</name>
    <dbReference type="NCBI Taxonomy" id="46731"/>
    <lineage>
        <taxon>Eukaryota</taxon>
        <taxon>Metazoa</taxon>
        <taxon>Cnidaria</taxon>
        <taxon>Anthozoa</taxon>
        <taxon>Hexacorallia</taxon>
        <taxon>Scleractinia</taxon>
        <taxon>Astrocoeniina</taxon>
        <taxon>Pocilloporidae</taxon>
        <taxon>Pocillopora</taxon>
    </lineage>
</organism>
<name>A0A3M6V4H5_POCDA</name>
<accession>A0A3M6V4H5</accession>
<feature type="non-terminal residue" evidence="1">
    <location>
        <position position="201"/>
    </location>
</feature>
<keyword evidence="2" id="KW-1185">Reference proteome</keyword>
<protein>
    <submittedName>
        <fullName evidence="1">Uncharacterized protein</fullName>
    </submittedName>
</protein>
<reference evidence="1 2" key="1">
    <citation type="journal article" date="2018" name="Sci. Rep.">
        <title>Comparative analysis of the Pocillopora damicornis genome highlights role of immune system in coral evolution.</title>
        <authorList>
            <person name="Cunning R."/>
            <person name="Bay R.A."/>
            <person name="Gillette P."/>
            <person name="Baker A.C."/>
            <person name="Traylor-Knowles N."/>
        </authorList>
    </citation>
    <scope>NUCLEOTIDE SEQUENCE [LARGE SCALE GENOMIC DNA]</scope>
    <source>
        <strain evidence="1">RSMAS</strain>
        <tissue evidence="1">Whole animal</tissue>
    </source>
</reference>
<dbReference type="Proteomes" id="UP000275408">
    <property type="component" value="Unassembled WGS sequence"/>
</dbReference>
<dbReference type="EMBL" id="RCHS01000100">
    <property type="protein sequence ID" value="RMX60805.1"/>
    <property type="molecule type" value="Genomic_DNA"/>
</dbReference>
<dbReference type="AlphaFoldDB" id="A0A3M6V4H5"/>
<proteinExistence type="predicted"/>
<evidence type="ECO:0000313" key="1">
    <source>
        <dbReference type="EMBL" id="RMX60805.1"/>
    </source>
</evidence>
<feature type="non-terminal residue" evidence="1">
    <location>
        <position position="1"/>
    </location>
</feature>
<comment type="caution">
    <text evidence="1">The sequence shown here is derived from an EMBL/GenBank/DDBJ whole genome shotgun (WGS) entry which is preliminary data.</text>
</comment>
<sequence length="201" mass="23185">TSIPGNEYLKNSKHDFLNVFCVTNVKERTKLLGKVLQSPEFDAEDDLRSGILADIHYHMLAFTVNNGYSWREVTLLWEVFQDLLNKFQERADNIIKCELVIESPLVLEPIRDGVGVFGMKNREFNKLNRWSESATRKEQYITKMKSNKLSSNWSSSFRKNLSTENVATIVANVIAKKAAVKSATISYKIEEIHHSFKFKYT</sequence>
<gene>
    <name evidence="1" type="ORF">pdam_00007782</name>
</gene>
<evidence type="ECO:0000313" key="2">
    <source>
        <dbReference type="Proteomes" id="UP000275408"/>
    </source>
</evidence>
<dbReference type="OrthoDB" id="6103133at2759"/>